<dbReference type="InterPro" id="IPR008972">
    <property type="entry name" value="Cupredoxin"/>
</dbReference>
<feature type="region of interest" description="Disordered" evidence="1">
    <location>
        <begin position="152"/>
        <end position="233"/>
    </location>
</feature>
<dbReference type="AlphaFoldDB" id="A0A1D1ZCN3"/>
<reference evidence="2" key="1">
    <citation type="submission" date="2015-07" db="EMBL/GenBank/DDBJ databases">
        <title>Transcriptome Assembly of Anthurium amnicola.</title>
        <authorList>
            <person name="Suzuki J."/>
        </authorList>
    </citation>
    <scope>NUCLEOTIDE SEQUENCE</scope>
</reference>
<proteinExistence type="predicted"/>
<protein>
    <submittedName>
        <fullName evidence="2">Uncharacterized protein</fullName>
    </submittedName>
</protein>
<feature type="non-terminal residue" evidence="2">
    <location>
        <position position="1"/>
    </location>
</feature>
<dbReference type="Gene3D" id="2.60.40.420">
    <property type="entry name" value="Cupredoxins - blue copper proteins"/>
    <property type="match status" value="1"/>
</dbReference>
<feature type="compositionally biased region" description="Pro residues" evidence="1">
    <location>
        <begin position="186"/>
        <end position="198"/>
    </location>
</feature>
<dbReference type="PANTHER" id="PTHR34662:SF3">
    <property type="entry name" value="OS04G0422700 PROTEIN"/>
    <property type="match status" value="1"/>
</dbReference>
<gene>
    <name evidence="2" type="ORF">g.41077</name>
</gene>
<name>A0A1D1ZCN3_9ARAE</name>
<accession>A0A1D1ZCN3</accession>
<feature type="compositionally biased region" description="Pro residues" evidence="1">
    <location>
        <begin position="156"/>
        <end position="166"/>
    </location>
</feature>
<sequence>TPTHAPSSFPSASPLLCPEENIGRESRIPMARPQLLHFAIIILSLTLEPSCPRTMVVDGPDKSQVLALHVGDSVVFEEMALYDLYMFHDKRAFDLCILGQATLLHCTRGNPSSYFTWHPPRPGNYYFSYRNASLGACEGGWKVHVGVVPASELSPTSPPLPAPPPSRGDDDGDFFPSLPHIRRVTPPSPSPAASPSPPGDGSGIPFISSNPALALPTGEADSTTTSRPLPVTGHGHTLAGMRLRIQMAAWLPLVTPFALWGAMW</sequence>
<dbReference type="PANTHER" id="PTHR34662">
    <property type="entry name" value="OS04G0422700 PROTEIN"/>
    <property type="match status" value="1"/>
</dbReference>
<organism evidence="2">
    <name type="scientific">Anthurium amnicola</name>
    <dbReference type="NCBI Taxonomy" id="1678845"/>
    <lineage>
        <taxon>Eukaryota</taxon>
        <taxon>Viridiplantae</taxon>
        <taxon>Streptophyta</taxon>
        <taxon>Embryophyta</taxon>
        <taxon>Tracheophyta</taxon>
        <taxon>Spermatophyta</taxon>
        <taxon>Magnoliopsida</taxon>
        <taxon>Liliopsida</taxon>
        <taxon>Araceae</taxon>
        <taxon>Pothoideae</taxon>
        <taxon>Potheae</taxon>
        <taxon>Anthurium</taxon>
    </lineage>
</organism>
<dbReference type="EMBL" id="GDJX01003329">
    <property type="protein sequence ID" value="JAT64607.1"/>
    <property type="molecule type" value="Transcribed_RNA"/>
</dbReference>
<dbReference type="SUPFAM" id="SSF49503">
    <property type="entry name" value="Cupredoxins"/>
    <property type="match status" value="1"/>
</dbReference>
<evidence type="ECO:0000256" key="1">
    <source>
        <dbReference type="SAM" id="MobiDB-lite"/>
    </source>
</evidence>
<evidence type="ECO:0000313" key="2">
    <source>
        <dbReference type="EMBL" id="JAT64607.1"/>
    </source>
</evidence>